<evidence type="ECO:0000313" key="4">
    <source>
        <dbReference type="Proteomes" id="UP000229647"/>
    </source>
</evidence>
<evidence type="ECO:0000256" key="1">
    <source>
        <dbReference type="ARBA" id="ARBA00007435"/>
    </source>
</evidence>
<dbReference type="InterPro" id="IPR000305">
    <property type="entry name" value="GIY-YIG_endonuc"/>
</dbReference>
<dbReference type="SUPFAM" id="SSF82771">
    <property type="entry name" value="GIY-YIG endonuclease"/>
    <property type="match status" value="1"/>
</dbReference>
<dbReference type="PANTHER" id="PTHR34477">
    <property type="entry name" value="UPF0213 PROTEIN YHBQ"/>
    <property type="match status" value="1"/>
</dbReference>
<dbReference type="InterPro" id="IPR035901">
    <property type="entry name" value="GIY-YIG_endonuc_sf"/>
</dbReference>
<dbReference type="Gene3D" id="3.40.1440.10">
    <property type="entry name" value="GIY-YIG endonuclease"/>
    <property type="match status" value="1"/>
</dbReference>
<dbReference type="Proteomes" id="UP000229647">
    <property type="component" value="Unassembled WGS sequence"/>
</dbReference>
<gene>
    <name evidence="3" type="ORF">CO165_00470</name>
</gene>
<dbReference type="EMBL" id="PFWL01000018">
    <property type="protein sequence ID" value="PJA56020.1"/>
    <property type="molecule type" value="Genomic_DNA"/>
</dbReference>
<protein>
    <recommendedName>
        <fullName evidence="2">GIY-YIG domain-containing protein</fullName>
    </recommendedName>
</protein>
<dbReference type="PROSITE" id="PS50164">
    <property type="entry name" value="GIY_YIG"/>
    <property type="match status" value="1"/>
</dbReference>
<dbReference type="InterPro" id="IPR050190">
    <property type="entry name" value="UPF0213_domain"/>
</dbReference>
<organism evidence="3 4">
    <name type="scientific">Candidatus Roizmanbacteria bacterium CG_4_9_14_3_um_filter_33_18</name>
    <dbReference type="NCBI Taxonomy" id="1974841"/>
    <lineage>
        <taxon>Bacteria</taxon>
        <taxon>Candidatus Roizmaniibacteriota</taxon>
    </lineage>
</organism>
<dbReference type="SMART" id="SM00465">
    <property type="entry name" value="GIYc"/>
    <property type="match status" value="1"/>
</dbReference>
<accession>A0A2M7XZF5</accession>
<sequence length="84" mass="10289">MFYVYVLKNKKNGDLYVGYSEDLRKRLEEHNKGRVKSTKNFVPWTLVYYESYRDKRDATKRERNLKEHRVKEDFKIQAINSLKI</sequence>
<name>A0A2M7XZF5_9BACT</name>
<dbReference type="Pfam" id="PF01541">
    <property type="entry name" value="GIY-YIG"/>
    <property type="match status" value="1"/>
</dbReference>
<reference evidence="4" key="1">
    <citation type="submission" date="2017-09" db="EMBL/GenBank/DDBJ databases">
        <title>Depth-based differentiation of microbial function through sediment-hosted aquifers and enrichment of novel symbionts in the deep terrestrial subsurface.</title>
        <authorList>
            <person name="Probst A.J."/>
            <person name="Ladd B."/>
            <person name="Jarett J.K."/>
            <person name="Geller-Mcgrath D.E."/>
            <person name="Sieber C.M.K."/>
            <person name="Emerson J.B."/>
            <person name="Anantharaman K."/>
            <person name="Thomas B.C."/>
            <person name="Malmstrom R."/>
            <person name="Stieglmeier M."/>
            <person name="Klingl A."/>
            <person name="Woyke T."/>
            <person name="Ryan C.M."/>
            <person name="Banfield J.F."/>
        </authorList>
    </citation>
    <scope>NUCLEOTIDE SEQUENCE [LARGE SCALE GENOMIC DNA]</scope>
</reference>
<evidence type="ECO:0000313" key="3">
    <source>
        <dbReference type="EMBL" id="PJA56020.1"/>
    </source>
</evidence>
<dbReference type="AlphaFoldDB" id="A0A2M7XZF5"/>
<dbReference type="PANTHER" id="PTHR34477:SF1">
    <property type="entry name" value="UPF0213 PROTEIN YHBQ"/>
    <property type="match status" value="1"/>
</dbReference>
<comment type="similarity">
    <text evidence="1">Belongs to the UPF0213 family.</text>
</comment>
<proteinExistence type="inferred from homology"/>
<feature type="domain" description="GIY-YIG" evidence="2">
    <location>
        <begin position="1"/>
        <end position="76"/>
    </location>
</feature>
<dbReference type="CDD" id="cd10449">
    <property type="entry name" value="GIY-YIG_SLX1_like"/>
    <property type="match status" value="1"/>
</dbReference>
<comment type="caution">
    <text evidence="3">The sequence shown here is derived from an EMBL/GenBank/DDBJ whole genome shotgun (WGS) entry which is preliminary data.</text>
</comment>
<evidence type="ECO:0000259" key="2">
    <source>
        <dbReference type="PROSITE" id="PS50164"/>
    </source>
</evidence>